<protein>
    <recommendedName>
        <fullName evidence="6">Kinesin light chain</fullName>
    </recommendedName>
</protein>
<accession>A0A8S2X6C5</accession>
<evidence type="ECO:0000256" key="3">
    <source>
        <dbReference type="PROSITE-ProRule" id="PRU00339"/>
    </source>
</evidence>
<dbReference type="SMART" id="SM00028">
    <property type="entry name" value="TPR"/>
    <property type="match status" value="1"/>
</dbReference>
<evidence type="ECO:0000313" key="5">
    <source>
        <dbReference type="Proteomes" id="UP000681720"/>
    </source>
</evidence>
<dbReference type="AlphaFoldDB" id="A0A8S2X6C5"/>
<dbReference type="PROSITE" id="PS50005">
    <property type="entry name" value="TPR"/>
    <property type="match status" value="1"/>
</dbReference>
<evidence type="ECO:0008006" key="6">
    <source>
        <dbReference type="Google" id="ProtNLM"/>
    </source>
</evidence>
<keyword evidence="1" id="KW-0677">Repeat</keyword>
<dbReference type="InterPro" id="IPR019734">
    <property type="entry name" value="TPR_rpt"/>
</dbReference>
<keyword evidence="2 3" id="KW-0802">TPR repeat</keyword>
<proteinExistence type="predicted"/>
<dbReference type="PROSITE" id="PS50293">
    <property type="entry name" value="TPR_REGION"/>
    <property type="match status" value="1"/>
</dbReference>
<dbReference type="EMBL" id="CAJOBJ010076156">
    <property type="protein sequence ID" value="CAF4480796.1"/>
    <property type="molecule type" value="Genomic_DNA"/>
</dbReference>
<gene>
    <name evidence="4" type="ORF">GIL414_LOCUS33795</name>
</gene>
<sequence length="63" mass="7117">MQKSLTMNHPSLVIAYNNIGLVYYSMGEYSKALSYLEMTLEIQQQFLTPVHLSIATTYSNIGV</sequence>
<dbReference type="Proteomes" id="UP000681720">
    <property type="component" value="Unassembled WGS sequence"/>
</dbReference>
<reference evidence="4" key="1">
    <citation type="submission" date="2021-02" db="EMBL/GenBank/DDBJ databases">
        <authorList>
            <person name="Nowell W R."/>
        </authorList>
    </citation>
    <scope>NUCLEOTIDE SEQUENCE</scope>
</reference>
<dbReference type="PANTHER" id="PTHR45641:SF1">
    <property type="entry name" value="AAA+ ATPASE DOMAIN-CONTAINING PROTEIN"/>
    <property type="match status" value="1"/>
</dbReference>
<dbReference type="InterPro" id="IPR011990">
    <property type="entry name" value="TPR-like_helical_dom_sf"/>
</dbReference>
<evidence type="ECO:0000313" key="4">
    <source>
        <dbReference type="EMBL" id="CAF4480796.1"/>
    </source>
</evidence>
<feature type="repeat" description="TPR" evidence="3">
    <location>
        <begin position="13"/>
        <end position="46"/>
    </location>
</feature>
<evidence type="ECO:0000256" key="1">
    <source>
        <dbReference type="ARBA" id="ARBA00022737"/>
    </source>
</evidence>
<evidence type="ECO:0000256" key="2">
    <source>
        <dbReference type="ARBA" id="ARBA00022803"/>
    </source>
</evidence>
<name>A0A8S2X6C5_9BILA</name>
<organism evidence="4 5">
    <name type="scientific">Rotaria magnacalcarata</name>
    <dbReference type="NCBI Taxonomy" id="392030"/>
    <lineage>
        <taxon>Eukaryota</taxon>
        <taxon>Metazoa</taxon>
        <taxon>Spiralia</taxon>
        <taxon>Gnathifera</taxon>
        <taxon>Rotifera</taxon>
        <taxon>Eurotatoria</taxon>
        <taxon>Bdelloidea</taxon>
        <taxon>Philodinida</taxon>
        <taxon>Philodinidae</taxon>
        <taxon>Rotaria</taxon>
    </lineage>
</organism>
<dbReference type="Pfam" id="PF13424">
    <property type="entry name" value="TPR_12"/>
    <property type="match status" value="1"/>
</dbReference>
<dbReference type="SUPFAM" id="SSF48452">
    <property type="entry name" value="TPR-like"/>
    <property type="match status" value="1"/>
</dbReference>
<dbReference type="Gene3D" id="1.25.40.10">
    <property type="entry name" value="Tetratricopeptide repeat domain"/>
    <property type="match status" value="1"/>
</dbReference>
<comment type="caution">
    <text evidence="4">The sequence shown here is derived from an EMBL/GenBank/DDBJ whole genome shotgun (WGS) entry which is preliminary data.</text>
</comment>
<dbReference type="PANTHER" id="PTHR45641">
    <property type="entry name" value="TETRATRICOPEPTIDE REPEAT PROTEIN (AFU_ORTHOLOGUE AFUA_6G03870)"/>
    <property type="match status" value="1"/>
</dbReference>
<feature type="non-terminal residue" evidence="4">
    <location>
        <position position="63"/>
    </location>
</feature>